<reference evidence="1" key="1">
    <citation type="submission" date="2022-08" db="EMBL/GenBank/DDBJ databases">
        <title>Molecular epidemiological analysis of five strains of VanD-type vancomycin-resistant Enterococcus faecalis.</title>
        <authorList>
            <person name="Mimura K."/>
            <person name="Hashimoto Y."/>
            <person name="Tomita H."/>
        </authorList>
    </citation>
    <scope>NUCLEOTIDE SEQUENCE</scope>
    <source>
        <strain evidence="1">SVR2332</strain>
        <plasmid evidence="1">pSVR2332</plasmid>
    </source>
</reference>
<protein>
    <submittedName>
        <fullName evidence="1">Uncharacterized protein</fullName>
    </submittedName>
</protein>
<dbReference type="EMBL" id="AP026730">
    <property type="protein sequence ID" value="BDQ63948.1"/>
    <property type="molecule type" value="Genomic_DNA"/>
</dbReference>
<evidence type="ECO:0000313" key="1">
    <source>
        <dbReference type="EMBL" id="BDQ63948.1"/>
    </source>
</evidence>
<sequence>MDRLKIFAMSLIFLLLAGVMTLTFIGTVSQESHLYPIETQIKVKRLLLPVIQSKDNLTDEEILAYEQELSPFIQKDFPLVKDILSVEKKERKFLELTVVFQDKEVRTIAYPLKDVLENVPKLNETYQKNVALKEKQQKSIEKDIEKLEKQKQVIEKRLTKWKKYDLVHRISETLIGD</sequence>
<geneLocation type="plasmid" evidence="1 2">
    <name>pSVR2332</name>
</geneLocation>
<accession>A0AC59HW90</accession>
<gene>
    <name evidence="1" type="ORF">EfsSVR2332_40260</name>
</gene>
<organism evidence="1 2">
    <name type="scientific">Enterococcus faecalis</name>
    <name type="common">Streptococcus faecalis</name>
    <dbReference type="NCBI Taxonomy" id="1351"/>
    <lineage>
        <taxon>Bacteria</taxon>
        <taxon>Bacillati</taxon>
        <taxon>Bacillota</taxon>
        <taxon>Bacilli</taxon>
        <taxon>Lactobacillales</taxon>
        <taxon>Enterococcaceae</taxon>
        <taxon>Enterococcus</taxon>
    </lineage>
</organism>
<evidence type="ECO:0000313" key="2">
    <source>
        <dbReference type="Proteomes" id="UP001317613"/>
    </source>
</evidence>
<dbReference type="Proteomes" id="UP001317613">
    <property type="component" value="Plasmid pSVR2332"/>
</dbReference>
<keyword evidence="1" id="KW-0614">Plasmid</keyword>
<proteinExistence type="predicted"/>
<name>A0AC59HW90_ENTFL</name>